<keyword evidence="2" id="KW-1185">Reference proteome</keyword>
<sequence length="78" mass="9401">MNLSSLWDIQQLLKRYGIFVYVGDRAANIEMMELEIRELYHSKLIEVQEFQKAVLILRSELEREKQKKIKRQTGEMDE</sequence>
<reference evidence="1 2" key="1">
    <citation type="submission" date="2018-02" db="EMBL/GenBank/DDBJ databases">
        <title>Jeotgalibacillus proteolyticum sp. nov. a protease producing bacterium isolated from ocean sediments of Laizhou Bay.</title>
        <authorList>
            <person name="Li Y."/>
        </authorList>
    </citation>
    <scope>NUCLEOTIDE SEQUENCE [LARGE SCALE GENOMIC DNA]</scope>
    <source>
        <strain evidence="1 2">22-7</strain>
    </source>
</reference>
<name>A0A2S5GED3_9BACL</name>
<organism evidence="1 2">
    <name type="scientific">Jeotgalibacillus proteolyticus</name>
    <dbReference type="NCBI Taxonomy" id="2082395"/>
    <lineage>
        <taxon>Bacteria</taxon>
        <taxon>Bacillati</taxon>
        <taxon>Bacillota</taxon>
        <taxon>Bacilli</taxon>
        <taxon>Bacillales</taxon>
        <taxon>Caryophanaceae</taxon>
        <taxon>Jeotgalibacillus</taxon>
    </lineage>
</organism>
<dbReference type="OrthoDB" id="2361671at2"/>
<dbReference type="SUPFAM" id="SSF158379">
    <property type="entry name" value="YqgQ-like"/>
    <property type="match status" value="1"/>
</dbReference>
<dbReference type="AlphaFoldDB" id="A0A2S5GED3"/>
<comment type="caution">
    <text evidence="1">The sequence shown here is derived from an EMBL/GenBank/DDBJ whole genome shotgun (WGS) entry which is preliminary data.</text>
</comment>
<dbReference type="EMBL" id="PREZ01000002">
    <property type="protein sequence ID" value="PPA71412.1"/>
    <property type="molecule type" value="Genomic_DNA"/>
</dbReference>
<dbReference type="Gene3D" id="1.10.287.760">
    <property type="entry name" value="YqgQ-like"/>
    <property type="match status" value="1"/>
</dbReference>
<dbReference type="Proteomes" id="UP000239047">
    <property type="component" value="Unassembled WGS sequence"/>
</dbReference>
<dbReference type="InterPro" id="IPR023164">
    <property type="entry name" value="YqgQ-like_sf"/>
</dbReference>
<dbReference type="Pfam" id="PF06014">
    <property type="entry name" value="YqgQ-like"/>
    <property type="match status" value="1"/>
</dbReference>
<dbReference type="RefSeq" id="WP_104056903.1">
    <property type="nucleotide sequence ID" value="NZ_PREZ01000002.1"/>
</dbReference>
<gene>
    <name evidence="1" type="ORF">C4B60_04930</name>
</gene>
<proteinExistence type="predicted"/>
<protein>
    <submittedName>
        <fullName evidence="1">DUF910 domain-containing protein</fullName>
    </submittedName>
</protein>
<evidence type="ECO:0000313" key="1">
    <source>
        <dbReference type="EMBL" id="PPA71412.1"/>
    </source>
</evidence>
<evidence type="ECO:0000313" key="2">
    <source>
        <dbReference type="Proteomes" id="UP000239047"/>
    </source>
</evidence>
<accession>A0A2S5GED3</accession>
<dbReference type="InterPro" id="IPR009256">
    <property type="entry name" value="YqgQ-like"/>
</dbReference>